<gene>
    <name evidence="1" type="ORF">BDD16_003314</name>
</gene>
<evidence type="ECO:0000313" key="2">
    <source>
        <dbReference type="Proteomes" id="UP000518288"/>
    </source>
</evidence>
<name>A0A7Y9R2I0_9BURK</name>
<accession>A0A7Y9R2I0</accession>
<sequence length="241" mass="26687">MSPHGRQARLRGWSLVELMLAIALGLLLLSGLLQLAAAHVDEQRRLLLESRLTQDLRTAIELISRDVRRAGYWADVSGGAWDSAHPSATLATNPYRGVVLNGPAAAPWLGYSYSRDLTEDQVNSNQEKFGLRLNTTSQVLEWRMSGSAIAPDERDSWQALTDPALARVTRLSIRVEEQRQSLLALCPRTACNGQAGCPPERVQRRVRVELDAQDARDSRVQRQLATEARLRNDEVTGACPA</sequence>
<dbReference type="InterPro" id="IPR045584">
    <property type="entry name" value="Pilin-like"/>
</dbReference>
<comment type="caution">
    <text evidence="1">The sequence shown here is derived from an EMBL/GenBank/DDBJ whole genome shotgun (WGS) entry which is preliminary data.</text>
</comment>
<reference evidence="1 2" key="1">
    <citation type="submission" date="2020-07" db="EMBL/GenBank/DDBJ databases">
        <title>Genomic Encyclopedia of Archaeal and Bacterial Type Strains, Phase II (KMG-II): from individual species to whole genera.</title>
        <authorList>
            <person name="Goeker M."/>
        </authorList>
    </citation>
    <scope>NUCLEOTIDE SEQUENCE [LARGE SCALE GENOMIC DNA]</scope>
    <source>
        <strain evidence="1 2">DSM 21226</strain>
    </source>
</reference>
<dbReference type="Proteomes" id="UP000518288">
    <property type="component" value="Unassembled WGS sequence"/>
</dbReference>
<dbReference type="RefSeq" id="WP_179634985.1">
    <property type="nucleotide sequence ID" value="NZ_JACCFH010000001.1"/>
</dbReference>
<dbReference type="AlphaFoldDB" id="A0A7Y9R2I0"/>
<evidence type="ECO:0000313" key="1">
    <source>
        <dbReference type="EMBL" id="NYG34328.1"/>
    </source>
</evidence>
<proteinExistence type="predicted"/>
<protein>
    <submittedName>
        <fullName evidence="1">Type IV pilus assembly protein PilW</fullName>
    </submittedName>
</protein>
<keyword evidence="2" id="KW-1185">Reference proteome</keyword>
<dbReference type="EMBL" id="JACCFH010000001">
    <property type="protein sequence ID" value="NYG34328.1"/>
    <property type="molecule type" value="Genomic_DNA"/>
</dbReference>
<dbReference type="SUPFAM" id="SSF54523">
    <property type="entry name" value="Pili subunits"/>
    <property type="match status" value="1"/>
</dbReference>
<organism evidence="1 2">
    <name type="scientific">Sphaerotilus montanus</name>
    <dbReference type="NCBI Taxonomy" id="522889"/>
    <lineage>
        <taxon>Bacteria</taxon>
        <taxon>Pseudomonadati</taxon>
        <taxon>Pseudomonadota</taxon>
        <taxon>Betaproteobacteria</taxon>
        <taxon>Burkholderiales</taxon>
        <taxon>Sphaerotilaceae</taxon>
        <taxon>Sphaerotilus</taxon>
    </lineage>
</organism>